<keyword evidence="3" id="KW-1185">Reference proteome</keyword>
<name>A0AAV1EY49_XYRNO</name>
<dbReference type="AlphaFoldDB" id="A0AAV1EY49"/>
<dbReference type="Proteomes" id="UP001178508">
    <property type="component" value="Chromosome 3"/>
</dbReference>
<sequence length="125" mass="14375">MQLICGSVTCLVRYLPKTRLVQAKTGATSRRHLLQMLKRFYLRWSSWLHSTPTWGKKGNHRRKGRAVGGCLTAAGPIEEKRDLVDDSILELDLEDASEDEEEQSHQENHSPWRLSAPLQLKKRLI</sequence>
<accession>A0AAV1EY49</accession>
<proteinExistence type="predicted"/>
<dbReference type="EMBL" id="OY660866">
    <property type="protein sequence ID" value="CAJ1053766.1"/>
    <property type="molecule type" value="Genomic_DNA"/>
</dbReference>
<evidence type="ECO:0000256" key="1">
    <source>
        <dbReference type="SAM" id="MobiDB-lite"/>
    </source>
</evidence>
<evidence type="ECO:0000313" key="2">
    <source>
        <dbReference type="EMBL" id="CAJ1053766.1"/>
    </source>
</evidence>
<feature type="region of interest" description="Disordered" evidence="1">
    <location>
        <begin position="95"/>
        <end position="114"/>
    </location>
</feature>
<evidence type="ECO:0000313" key="3">
    <source>
        <dbReference type="Proteomes" id="UP001178508"/>
    </source>
</evidence>
<gene>
    <name evidence="2" type="ORF">XNOV1_A038552</name>
</gene>
<reference evidence="2" key="1">
    <citation type="submission" date="2023-08" db="EMBL/GenBank/DDBJ databases">
        <authorList>
            <person name="Alioto T."/>
            <person name="Alioto T."/>
            <person name="Gomez Garrido J."/>
        </authorList>
    </citation>
    <scope>NUCLEOTIDE SEQUENCE</scope>
</reference>
<protein>
    <submittedName>
        <fullName evidence="2">Uncharacterized protein</fullName>
    </submittedName>
</protein>
<organism evidence="2 3">
    <name type="scientific">Xyrichtys novacula</name>
    <name type="common">Pearly razorfish</name>
    <name type="synonym">Hemipteronotus novacula</name>
    <dbReference type="NCBI Taxonomy" id="13765"/>
    <lineage>
        <taxon>Eukaryota</taxon>
        <taxon>Metazoa</taxon>
        <taxon>Chordata</taxon>
        <taxon>Craniata</taxon>
        <taxon>Vertebrata</taxon>
        <taxon>Euteleostomi</taxon>
        <taxon>Actinopterygii</taxon>
        <taxon>Neopterygii</taxon>
        <taxon>Teleostei</taxon>
        <taxon>Neoteleostei</taxon>
        <taxon>Acanthomorphata</taxon>
        <taxon>Eupercaria</taxon>
        <taxon>Labriformes</taxon>
        <taxon>Labridae</taxon>
        <taxon>Xyrichtys</taxon>
    </lineage>
</organism>